<protein>
    <submittedName>
        <fullName evidence="2">Uncharacterized protein</fullName>
    </submittedName>
</protein>
<organism evidence="2 3">
    <name type="scientific">Tripterygium wilfordii</name>
    <name type="common">Thunder God vine</name>
    <dbReference type="NCBI Taxonomy" id="458696"/>
    <lineage>
        <taxon>Eukaryota</taxon>
        <taxon>Viridiplantae</taxon>
        <taxon>Streptophyta</taxon>
        <taxon>Embryophyta</taxon>
        <taxon>Tracheophyta</taxon>
        <taxon>Spermatophyta</taxon>
        <taxon>Magnoliopsida</taxon>
        <taxon>eudicotyledons</taxon>
        <taxon>Gunneridae</taxon>
        <taxon>Pentapetalae</taxon>
        <taxon>rosids</taxon>
        <taxon>fabids</taxon>
        <taxon>Celastrales</taxon>
        <taxon>Celastraceae</taxon>
        <taxon>Tripterygium</taxon>
    </lineage>
</organism>
<feature type="compositionally biased region" description="Low complexity" evidence="1">
    <location>
        <begin position="12"/>
        <end position="25"/>
    </location>
</feature>
<comment type="caution">
    <text evidence="2">The sequence shown here is derived from an EMBL/GenBank/DDBJ whole genome shotgun (WGS) entry which is preliminary data.</text>
</comment>
<feature type="region of interest" description="Disordered" evidence="1">
    <location>
        <begin position="1"/>
        <end position="27"/>
    </location>
</feature>
<dbReference type="EMBL" id="JAAARO010000003">
    <property type="protein sequence ID" value="KAF5750012.1"/>
    <property type="molecule type" value="Genomic_DNA"/>
</dbReference>
<feature type="compositionally biased region" description="Basic and acidic residues" evidence="1">
    <location>
        <begin position="50"/>
        <end position="59"/>
    </location>
</feature>
<feature type="compositionally biased region" description="Polar residues" evidence="1">
    <location>
        <begin position="1"/>
        <end position="11"/>
    </location>
</feature>
<keyword evidence="3" id="KW-1185">Reference proteome</keyword>
<reference evidence="2 3" key="1">
    <citation type="journal article" date="2020" name="Nat. Commun.">
        <title>Genome of Tripterygium wilfordii and identification of cytochrome P450 involved in triptolide biosynthesis.</title>
        <authorList>
            <person name="Tu L."/>
            <person name="Su P."/>
            <person name="Zhang Z."/>
            <person name="Gao L."/>
            <person name="Wang J."/>
            <person name="Hu T."/>
            <person name="Zhou J."/>
            <person name="Zhang Y."/>
            <person name="Zhao Y."/>
            <person name="Liu Y."/>
            <person name="Song Y."/>
            <person name="Tong Y."/>
            <person name="Lu Y."/>
            <person name="Yang J."/>
            <person name="Xu C."/>
            <person name="Jia M."/>
            <person name="Peters R.J."/>
            <person name="Huang L."/>
            <person name="Gao W."/>
        </authorList>
    </citation>
    <scope>NUCLEOTIDE SEQUENCE [LARGE SCALE GENOMIC DNA]</scope>
    <source>
        <strain evidence="3">cv. XIE 37</strain>
        <tissue evidence="2">Leaf</tissue>
    </source>
</reference>
<evidence type="ECO:0000313" key="2">
    <source>
        <dbReference type="EMBL" id="KAF5750012.1"/>
    </source>
</evidence>
<accession>A0A7J7DUG5</accession>
<gene>
    <name evidence="2" type="ORF">HS088_TW03G00341</name>
</gene>
<dbReference type="PANTHER" id="PTHR34665:SF4">
    <property type="entry name" value="DUF3741 DOMAIN-CONTAINING PROTEIN"/>
    <property type="match status" value="1"/>
</dbReference>
<evidence type="ECO:0000256" key="1">
    <source>
        <dbReference type="SAM" id="MobiDB-lite"/>
    </source>
</evidence>
<dbReference type="PANTHER" id="PTHR34665">
    <property type="entry name" value="DUF3741 DOMAIN-CONTAINING PROTEIN"/>
    <property type="match status" value="1"/>
</dbReference>
<feature type="region of interest" description="Disordered" evidence="1">
    <location>
        <begin position="46"/>
        <end position="66"/>
    </location>
</feature>
<dbReference type="InParanoid" id="A0A7J7DUG5"/>
<dbReference type="OrthoDB" id="1880786at2759"/>
<dbReference type="AlphaFoldDB" id="A0A7J7DUG5"/>
<proteinExistence type="predicted"/>
<evidence type="ECO:0000313" key="3">
    <source>
        <dbReference type="Proteomes" id="UP000593562"/>
    </source>
</evidence>
<name>A0A7J7DUG5_TRIWF</name>
<sequence>MRSTPFNFFIQNKNPKPRSSSSSRTSTHDLDIIKAAAWAWYQHGSGSEGKITRESDVFRPHRPPRPSRYQLEAMRISHTLSQSPTPSPIHTPNNSLLDNFEIESISKELDFLMESRKFDDGGSYEKKKKNKNQKPKFKGFWPRHVVTCGAKEDMVDTTAYRSSRQPARLVPVMRLVTSKPRTNHDLKT</sequence>
<dbReference type="Proteomes" id="UP000593562">
    <property type="component" value="Unassembled WGS sequence"/>
</dbReference>